<organism evidence="3 4">
    <name type="scientific">Deinococcus peraridilitoris (strain DSM 19664 / LMG 22246 / CIP 109416 / KR-200)</name>
    <dbReference type="NCBI Taxonomy" id="937777"/>
    <lineage>
        <taxon>Bacteria</taxon>
        <taxon>Thermotogati</taxon>
        <taxon>Deinococcota</taxon>
        <taxon>Deinococci</taxon>
        <taxon>Deinococcales</taxon>
        <taxon>Deinococcaceae</taxon>
        <taxon>Deinococcus</taxon>
    </lineage>
</organism>
<evidence type="ECO:0000259" key="2">
    <source>
        <dbReference type="PROSITE" id="PS50022"/>
    </source>
</evidence>
<proteinExistence type="predicted"/>
<dbReference type="PROSITE" id="PS51257">
    <property type="entry name" value="PROKAR_LIPOPROTEIN"/>
    <property type="match status" value="1"/>
</dbReference>
<dbReference type="InterPro" id="IPR011050">
    <property type="entry name" value="Pectin_lyase_fold/virulence"/>
</dbReference>
<accession>L0A5B3</accession>
<dbReference type="InterPro" id="IPR008979">
    <property type="entry name" value="Galactose-bd-like_sf"/>
</dbReference>
<dbReference type="InterPro" id="IPR000421">
    <property type="entry name" value="FA58C"/>
</dbReference>
<dbReference type="InterPro" id="IPR012334">
    <property type="entry name" value="Pectin_lyas_fold"/>
</dbReference>
<dbReference type="OrthoDB" id="3333873at2"/>
<keyword evidence="4" id="KW-1185">Reference proteome</keyword>
<dbReference type="SUPFAM" id="SSF49785">
    <property type="entry name" value="Galactose-binding domain-like"/>
    <property type="match status" value="2"/>
</dbReference>
<dbReference type="SUPFAM" id="SSF51126">
    <property type="entry name" value="Pectin lyase-like"/>
    <property type="match status" value="1"/>
</dbReference>
<dbReference type="PATRIC" id="fig|937777.3.peg.2929"/>
<dbReference type="PANTHER" id="PTHR46306:SF1">
    <property type="entry name" value="BTB_POZ DOMAIN-CONTAINING PROTEIN 9"/>
    <property type="match status" value="1"/>
</dbReference>
<dbReference type="AlphaFoldDB" id="L0A5B3"/>
<feature type="region of interest" description="Disordered" evidence="1">
    <location>
        <begin position="683"/>
        <end position="704"/>
    </location>
</feature>
<dbReference type="PANTHER" id="PTHR46306">
    <property type="entry name" value="BTB/POZ DOMAIN-CONTAINING PROTEIN 9"/>
    <property type="match status" value="1"/>
</dbReference>
<reference evidence="4" key="1">
    <citation type="submission" date="2012-03" db="EMBL/GenBank/DDBJ databases">
        <title>Complete sequence of chromosome of Deinococcus peraridilitoris DSM 19664.</title>
        <authorList>
            <person name="Lucas S."/>
            <person name="Copeland A."/>
            <person name="Lapidus A."/>
            <person name="Glavina del Rio T."/>
            <person name="Dalin E."/>
            <person name="Tice H."/>
            <person name="Bruce D."/>
            <person name="Goodwin L."/>
            <person name="Pitluck S."/>
            <person name="Peters L."/>
            <person name="Mikhailova N."/>
            <person name="Lu M."/>
            <person name="Kyrpides N."/>
            <person name="Mavromatis K."/>
            <person name="Ivanova N."/>
            <person name="Brettin T."/>
            <person name="Detter J.C."/>
            <person name="Han C."/>
            <person name="Larimer F."/>
            <person name="Land M."/>
            <person name="Hauser L."/>
            <person name="Markowitz V."/>
            <person name="Cheng J.-F."/>
            <person name="Hugenholtz P."/>
            <person name="Woyke T."/>
            <person name="Wu D."/>
            <person name="Pukall R."/>
            <person name="Steenblock K."/>
            <person name="Brambilla E."/>
            <person name="Klenk H.-P."/>
            <person name="Eisen J.A."/>
        </authorList>
    </citation>
    <scope>NUCLEOTIDE SEQUENCE [LARGE SCALE GENOMIC DNA]</scope>
    <source>
        <strain evidence="4">DSM 19664 / LMG 22246 / CIP 109416 / KR-200</strain>
    </source>
</reference>
<dbReference type="eggNOG" id="COG1409">
    <property type="taxonomic scope" value="Bacteria"/>
</dbReference>
<evidence type="ECO:0000313" key="3">
    <source>
        <dbReference type="EMBL" id="AFZ68372.1"/>
    </source>
</evidence>
<dbReference type="Gene3D" id="2.160.20.10">
    <property type="entry name" value="Single-stranded right-handed beta-helix, Pectin lyase-like"/>
    <property type="match status" value="1"/>
</dbReference>
<dbReference type="HOGENOM" id="CLU_020401_0_0_0"/>
<dbReference type="eggNOG" id="COG3291">
    <property type="taxonomic scope" value="Bacteria"/>
</dbReference>
<evidence type="ECO:0000256" key="1">
    <source>
        <dbReference type="SAM" id="MobiDB-lite"/>
    </source>
</evidence>
<dbReference type="Pfam" id="PF00754">
    <property type="entry name" value="F5_F8_type_C"/>
    <property type="match status" value="2"/>
</dbReference>
<sequence length="773" mass="82474">MFKKPVQSSKRSKPYWSLLGTALLLSGCGSTPNNVHTSSPAALQSMATSSSFTVSAITASAFNTGFPPEYSADGKLDSWWSVNGVGQWIRYDLGEAHTLQGVQLAFYRGDLRKASFDVEVSQDGTSWTKVLSNIQTSGTTLDLETYAFPLTSGRYVRVTNLGNTENIAIGLTEARFVAAQAASITGVAASASLKNRTPQHSFDRDLSSYWAAKGKGAWIQYDAGALLNLDNISLAFYRGNLRTATFDVDVSPDGSNWIKVLSSARSSGNSLAEQRFAFKTVNARYLRVTNLGNSEDNHAAYTEASFTTPLVSTVTVLAPAEPTATSSSPYSKAYYVDCVKGSDSNSGSSETSAWQSLGKANAASLNPGEALLFKRGCSWDGQLTAQWQGTAAAPVTIGSYGSGELPRVRTTGTQEVAIAVTGTYQVLEYLEPVVGNRPSSWIAKNSWYTGTVKCPTQSQGWRIGFSLRNSNNVVRYVKGSGFTAAIHFSAGTNNKALHNTLTNNDIVSTNTPPDVKYDDDSGAWGVLLNASGNEVAHNTFGGNLGCSEDYGTEGASVEIYKGSDNYVHHNISVNDGTFTELGGTSTARAERNTFAYNLFAPMDALSQDAGEFLVVRGWNSSWGANPGTKAYNNTAYNVQVGVACFDGCGSDILDFRNNIVIGAQNPRKSEYWTDSYNGTSATESNNRIGRIGGSPSFSTPAGRSSTTRLLTSGETNALFVSPQNHDFALSSTSLAVNAGLLWPLTNLAIATDLAGKMTPVSTEPDAGAYERQY</sequence>
<dbReference type="Gene3D" id="2.60.120.260">
    <property type="entry name" value="Galactose-binding domain-like"/>
    <property type="match status" value="2"/>
</dbReference>
<protein>
    <submittedName>
        <fullName evidence="3">F5/8 type C domain-containing protein</fullName>
    </submittedName>
</protein>
<gene>
    <name evidence="3" type="ordered locus">Deipe_2911</name>
</gene>
<dbReference type="STRING" id="937777.Deipe_2911"/>
<feature type="compositionally biased region" description="Polar residues" evidence="1">
    <location>
        <begin position="695"/>
        <end position="704"/>
    </location>
</feature>
<evidence type="ECO:0000313" key="4">
    <source>
        <dbReference type="Proteomes" id="UP000010467"/>
    </source>
</evidence>
<dbReference type="Proteomes" id="UP000010467">
    <property type="component" value="Chromosome"/>
</dbReference>
<dbReference type="KEGG" id="dpd:Deipe_2911"/>
<feature type="domain" description="F5/8 type C" evidence="2">
    <location>
        <begin position="37"/>
        <end position="179"/>
    </location>
</feature>
<feature type="domain" description="F5/8 type C" evidence="2">
    <location>
        <begin position="203"/>
        <end position="307"/>
    </location>
</feature>
<name>L0A5B3_DEIPD</name>
<dbReference type="PROSITE" id="PS50022">
    <property type="entry name" value="FA58C_3"/>
    <property type="match status" value="2"/>
</dbReference>
<dbReference type="EMBL" id="CP003382">
    <property type="protein sequence ID" value="AFZ68372.1"/>
    <property type="molecule type" value="Genomic_DNA"/>
</dbReference>
<dbReference type="GO" id="GO:0005737">
    <property type="term" value="C:cytoplasm"/>
    <property type="evidence" value="ECO:0007669"/>
    <property type="project" value="TreeGrafter"/>
</dbReference>
<dbReference type="InterPro" id="IPR052407">
    <property type="entry name" value="BTB_POZ_domain_cont_9"/>
</dbReference>